<organism evidence="1 2">
    <name type="scientific">Eretmocerus hayati</name>
    <dbReference type="NCBI Taxonomy" id="131215"/>
    <lineage>
        <taxon>Eukaryota</taxon>
        <taxon>Metazoa</taxon>
        <taxon>Ecdysozoa</taxon>
        <taxon>Arthropoda</taxon>
        <taxon>Hexapoda</taxon>
        <taxon>Insecta</taxon>
        <taxon>Pterygota</taxon>
        <taxon>Neoptera</taxon>
        <taxon>Endopterygota</taxon>
        <taxon>Hymenoptera</taxon>
        <taxon>Apocrita</taxon>
        <taxon>Proctotrupomorpha</taxon>
        <taxon>Chalcidoidea</taxon>
        <taxon>Aphelinidae</taxon>
        <taxon>Aphelininae</taxon>
        <taxon>Eretmocerus</taxon>
    </lineage>
</organism>
<reference evidence="1" key="1">
    <citation type="submission" date="2023-04" db="EMBL/GenBank/DDBJ databases">
        <title>A chromosome-level genome assembly of the parasitoid wasp Eretmocerus hayati.</title>
        <authorList>
            <person name="Zhong Y."/>
            <person name="Liu S."/>
            <person name="Liu Y."/>
        </authorList>
    </citation>
    <scope>NUCLEOTIDE SEQUENCE</scope>
    <source>
        <strain evidence="1">ZJU_SS_LIU_2023</strain>
    </source>
</reference>
<proteinExistence type="predicted"/>
<evidence type="ECO:0000313" key="1">
    <source>
        <dbReference type="EMBL" id="KAJ8672779.1"/>
    </source>
</evidence>
<dbReference type="Proteomes" id="UP001239111">
    <property type="component" value="Chromosome 3"/>
</dbReference>
<dbReference type="EMBL" id="CM056743">
    <property type="protein sequence ID" value="KAJ8672779.1"/>
    <property type="molecule type" value="Genomic_DNA"/>
</dbReference>
<comment type="caution">
    <text evidence="1">The sequence shown here is derived from an EMBL/GenBank/DDBJ whole genome shotgun (WGS) entry which is preliminary data.</text>
</comment>
<keyword evidence="2" id="KW-1185">Reference proteome</keyword>
<sequence length="197" mass="22613">MESSRNVARRGRRPSRRQDGVDVNIGKRPVDLHHMRQIQLPPRVERGNVAGNIKVSDQTSSDDNDESDSVSVSSNELPPVPRSRRISELFEMDQVVPGNEHQQPREEQQRLNEPQQHHEAENVEGPRQLEDQQHLDEPQQHHEAENVERPRQLGDQQHLDEPQQQKGDENNGPQLMENQQCLNDLQQGAGENQQPVD</sequence>
<gene>
    <name evidence="1" type="ORF">QAD02_004039</name>
</gene>
<name>A0ACC2NNW9_9HYME</name>
<evidence type="ECO:0000313" key="2">
    <source>
        <dbReference type="Proteomes" id="UP001239111"/>
    </source>
</evidence>
<accession>A0ACC2NNW9</accession>
<protein>
    <submittedName>
        <fullName evidence="1">Uncharacterized protein</fullName>
    </submittedName>
</protein>